<keyword evidence="3" id="KW-1185">Reference proteome</keyword>
<reference evidence="3" key="1">
    <citation type="journal article" date="2019" name="Int. J. Syst. Evol. Microbiol.">
        <title>The Global Catalogue of Microorganisms (GCM) 10K type strain sequencing project: providing services to taxonomists for standard genome sequencing and annotation.</title>
        <authorList>
            <consortium name="The Broad Institute Genomics Platform"/>
            <consortium name="The Broad Institute Genome Sequencing Center for Infectious Disease"/>
            <person name="Wu L."/>
            <person name="Ma J."/>
        </authorList>
    </citation>
    <scope>NUCLEOTIDE SEQUENCE [LARGE SCALE GENOMIC DNA]</scope>
    <source>
        <strain evidence="3">CCUG 37257</strain>
    </source>
</reference>
<dbReference type="Proteomes" id="UP001595988">
    <property type="component" value="Unassembled WGS sequence"/>
</dbReference>
<evidence type="ECO:0000313" key="3">
    <source>
        <dbReference type="Proteomes" id="UP001595988"/>
    </source>
</evidence>
<evidence type="ECO:0000313" key="2">
    <source>
        <dbReference type="EMBL" id="MFC4661522.1"/>
    </source>
</evidence>
<name>A0ABV9JUS6_9BACI</name>
<comment type="caution">
    <text evidence="2">The sequence shown here is derived from an EMBL/GenBank/DDBJ whole genome shotgun (WGS) entry which is preliminary data.</text>
</comment>
<organism evidence="2 3">
    <name type="scientific">Oceanobacillus aidingensis</name>
    <dbReference type="NCBI Taxonomy" id="645964"/>
    <lineage>
        <taxon>Bacteria</taxon>
        <taxon>Bacillati</taxon>
        <taxon>Bacillota</taxon>
        <taxon>Bacilli</taxon>
        <taxon>Bacillales</taxon>
        <taxon>Bacillaceae</taxon>
        <taxon>Oceanobacillus</taxon>
    </lineage>
</organism>
<keyword evidence="1" id="KW-0812">Transmembrane</keyword>
<keyword evidence="1" id="KW-1133">Transmembrane helix</keyword>
<dbReference type="RefSeq" id="WP_289584475.1">
    <property type="nucleotide sequence ID" value="NZ_JBHSFT010000007.1"/>
</dbReference>
<sequence length="85" mass="9589">MERLKKIGAYAIGIFIFCVLVTGIVDESKNLYQLLQDKGGHEKEVTVVGKTVSSDLFGKLKYYVRRGSIIAINSEDVYSRNFLNK</sequence>
<gene>
    <name evidence="2" type="ORF">ACFO3P_04745</name>
</gene>
<proteinExistence type="predicted"/>
<protein>
    <submittedName>
        <fullName evidence="2">Uncharacterized protein</fullName>
    </submittedName>
</protein>
<feature type="transmembrane region" description="Helical" evidence="1">
    <location>
        <begin position="7"/>
        <end position="25"/>
    </location>
</feature>
<keyword evidence="1" id="KW-0472">Membrane</keyword>
<evidence type="ECO:0000256" key="1">
    <source>
        <dbReference type="SAM" id="Phobius"/>
    </source>
</evidence>
<dbReference type="EMBL" id="JBHSFT010000007">
    <property type="protein sequence ID" value="MFC4661522.1"/>
    <property type="molecule type" value="Genomic_DNA"/>
</dbReference>
<accession>A0ABV9JUS6</accession>